<proteinExistence type="predicted"/>
<dbReference type="Proteomes" id="UP000660021">
    <property type="component" value="Unassembled WGS sequence"/>
</dbReference>
<feature type="domain" description="Large ribosomal subunit protein bL25 beta" evidence="4">
    <location>
        <begin position="114"/>
        <end position="177"/>
    </location>
</feature>
<dbReference type="InterPro" id="IPR020056">
    <property type="entry name" value="Rbsml_bL25/Gln-tRNA_synth_N"/>
</dbReference>
<gene>
    <name evidence="5" type="ORF">H8S34_08995</name>
</gene>
<evidence type="ECO:0000256" key="2">
    <source>
        <dbReference type="ARBA" id="ARBA00023274"/>
    </source>
</evidence>
<name>A0ABR7HTY4_9FIRM</name>
<organism evidence="5 6">
    <name type="scientific">Pseudoflavonifractor hominis</name>
    <dbReference type="NCBI Taxonomy" id="2763059"/>
    <lineage>
        <taxon>Bacteria</taxon>
        <taxon>Bacillati</taxon>
        <taxon>Bacillota</taxon>
        <taxon>Clostridia</taxon>
        <taxon>Eubacteriales</taxon>
        <taxon>Oscillospiraceae</taxon>
        <taxon>Pseudoflavonifractor</taxon>
    </lineage>
</organism>
<keyword evidence="2" id="KW-0687">Ribonucleoprotein</keyword>
<evidence type="ECO:0000259" key="3">
    <source>
        <dbReference type="Pfam" id="PF01386"/>
    </source>
</evidence>
<dbReference type="CDD" id="cd00495">
    <property type="entry name" value="Ribosomal_L25_TL5_CTC"/>
    <property type="match status" value="1"/>
</dbReference>
<evidence type="ECO:0000256" key="1">
    <source>
        <dbReference type="ARBA" id="ARBA00022980"/>
    </source>
</evidence>
<protein>
    <submittedName>
        <fullName evidence="5">50S ribosomal protein L25/general stress protein Ctc</fullName>
    </submittedName>
</protein>
<evidence type="ECO:0000313" key="6">
    <source>
        <dbReference type="Proteomes" id="UP000660021"/>
    </source>
</evidence>
<accession>A0ABR7HTY4</accession>
<dbReference type="InterPro" id="IPR011035">
    <property type="entry name" value="Ribosomal_bL25/Gln-tRNA_synth"/>
</dbReference>
<dbReference type="Pfam" id="PF01386">
    <property type="entry name" value="Ribosomal_L25p"/>
    <property type="match status" value="1"/>
</dbReference>
<dbReference type="Gene3D" id="2.40.240.10">
    <property type="entry name" value="Ribosomal Protein L25, Chain P"/>
    <property type="match status" value="1"/>
</dbReference>
<keyword evidence="1 5" id="KW-0689">Ribosomal protein</keyword>
<evidence type="ECO:0000259" key="4">
    <source>
        <dbReference type="Pfam" id="PF14693"/>
    </source>
</evidence>
<evidence type="ECO:0000313" key="5">
    <source>
        <dbReference type="EMBL" id="MBC5730962.1"/>
    </source>
</evidence>
<dbReference type="InterPro" id="IPR029751">
    <property type="entry name" value="Ribosomal_L25_dom"/>
</dbReference>
<dbReference type="SUPFAM" id="SSF50715">
    <property type="entry name" value="Ribosomal protein L25-like"/>
    <property type="match status" value="1"/>
</dbReference>
<reference evidence="5 6" key="1">
    <citation type="submission" date="2020-08" db="EMBL/GenBank/DDBJ databases">
        <title>Genome public.</title>
        <authorList>
            <person name="Liu C."/>
            <person name="Sun Q."/>
        </authorList>
    </citation>
    <scope>NUCLEOTIDE SEQUENCE [LARGE SCALE GENOMIC DNA]</scope>
    <source>
        <strain evidence="5 6">New-38</strain>
    </source>
</reference>
<feature type="domain" description="Large ribosomal subunit protein bL25 L25" evidence="3">
    <location>
        <begin position="4"/>
        <end position="89"/>
    </location>
</feature>
<sequence>MAIIKVEKRNEALKPRQLRQKNLVPCCVYGGTLTQSVSIQMDRQDANLLFRTKRQGSKVTLDFNGLLIQTQIKEKKRNMLNNEVEHFSFQALTDGQKVNSVAHIFLRNADVVPGNLEQLLFEVPFSSLPENMIDTVTIDLEGMPAGTNLTLQDIPEFQHEGITLQIPKNTMVLRIREKKRLLAPYAG</sequence>
<keyword evidence="6" id="KW-1185">Reference proteome</keyword>
<dbReference type="RefSeq" id="WP_186963758.1">
    <property type="nucleotide sequence ID" value="NZ_JACOPR010000004.1"/>
</dbReference>
<dbReference type="GO" id="GO:0005840">
    <property type="term" value="C:ribosome"/>
    <property type="evidence" value="ECO:0007669"/>
    <property type="project" value="UniProtKB-KW"/>
</dbReference>
<dbReference type="InterPro" id="IPR037121">
    <property type="entry name" value="Ribosomal_bL25_C"/>
</dbReference>
<dbReference type="EMBL" id="JACOPR010000004">
    <property type="protein sequence ID" value="MBC5730962.1"/>
    <property type="molecule type" value="Genomic_DNA"/>
</dbReference>
<dbReference type="Gene3D" id="2.170.120.20">
    <property type="entry name" value="Ribosomal protein L25, beta domain"/>
    <property type="match status" value="1"/>
</dbReference>
<dbReference type="Pfam" id="PF14693">
    <property type="entry name" value="Ribosomal_TL5_C"/>
    <property type="match status" value="1"/>
</dbReference>
<comment type="caution">
    <text evidence="5">The sequence shown here is derived from an EMBL/GenBank/DDBJ whole genome shotgun (WGS) entry which is preliminary data.</text>
</comment>
<dbReference type="InterPro" id="IPR020057">
    <property type="entry name" value="Ribosomal_bL25_b-dom"/>
</dbReference>